<proteinExistence type="predicted"/>
<accession>A0AAV9H3I4</accession>
<protein>
    <submittedName>
        <fullName evidence="2">Uncharacterized protein</fullName>
    </submittedName>
</protein>
<dbReference type="EMBL" id="MU865918">
    <property type="protein sequence ID" value="KAK4454078.1"/>
    <property type="molecule type" value="Genomic_DNA"/>
</dbReference>
<feature type="compositionally biased region" description="Basic and acidic residues" evidence="1">
    <location>
        <begin position="88"/>
        <end position="101"/>
    </location>
</feature>
<keyword evidence="3" id="KW-1185">Reference proteome</keyword>
<gene>
    <name evidence="2" type="ORF">QBC34DRAFT_421677</name>
</gene>
<name>A0AAV9H3I4_9PEZI</name>
<reference evidence="2" key="2">
    <citation type="submission" date="2023-05" db="EMBL/GenBank/DDBJ databases">
        <authorList>
            <consortium name="Lawrence Berkeley National Laboratory"/>
            <person name="Steindorff A."/>
            <person name="Hensen N."/>
            <person name="Bonometti L."/>
            <person name="Westerberg I."/>
            <person name="Brannstrom I.O."/>
            <person name="Guillou S."/>
            <person name="Cros-Aarteil S."/>
            <person name="Calhoun S."/>
            <person name="Haridas S."/>
            <person name="Kuo A."/>
            <person name="Mondo S."/>
            <person name="Pangilinan J."/>
            <person name="Riley R."/>
            <person name="Labutti K."/>
            <person name="Andreopoulos B."/>
            <person name="Lipzen A."/>
            <person name="Chen C."/>
            <person name="Yanf M."/>
            <person name="Daum C."/>
            <person name="Ng V."/>
            <person name="Clum A."/>
            <person name="Ohm R."/>
            <person name="Martin F."/>
            <person name="Silar P."/>
            <person name="Natvig D."/>
            <person name="Lalanne C."/>
            <person name="Gautier V."/>
            <person name="Ament-Velasquez S.L."/>
            <person name="Kruys A."/>
            <person name="Hutchinson M.I."/>
            <person name="Powell A.J."/>
            <person name="Barry K."/>
            <person name="Miller A.N."/>
            <person name="Grigoriev I.V."/>
            <person name="Debuchy R."/>
            <person name="Gladieux P."/>
            <person name="Thoren M.H."/>
            <person name="Johannesson H."/>
        </authorList>
    </citation>
    <scope>NUCLEOTIDE SEQUENCE</scope>
    <source>
        <strain evidence="2">PSN243</strain>
    </source>
</reference>
<evidence type="ECO:0000313" key="2">
    <source>
        <dbReference type="EMBL" id="KAK4454078.1"/>
    </source>
</evidence>
<dbReference type="PANTHER" id="PTHR42090">
    <property type="match status" value="1"/>
</dbReference>
<feature type="compositionally biased region" description="Basic and acidic residues" evidence="1">
    <location>
        <begin position="45"/>
        <end position="59"/>
    </location>
</feature>
<reference evidence="2" key="1">
    <citation type="journal article" date="2023" name="Mol. Phylogenet. Evol.">
        <title>Genome-scale phylogeny and comparative genomics of the fungal order Sordariales.</title>
        <authorList>
            <person name="Hensen N."/>
            <person name="Bonometti L."/>
            <person name="Westerberg I."/>
            <person name="Brannstrom I.O."/>
            <person name="Guillou S."/>
            <person name="Cros-Aarteil S."/>
            <person name="Calhoun S."/>
            <person name="Haridas S."/>
            <person name="Kuo A."/>
            <person name="Mondo S."/>
            <person name="Pangilinan J."/>
            <person name="Riley R."/>
            <person name="LaButti K."/>
            <person name="Andreopoulos B."/>
            <person name="Lipzen A."/>
            <person name="Chen C."/>
            <person name="Yan M."/>
            <person name="Daum C."/>
            <person name="Ng V."/>
            <person name="Clum A."/>
            <person name="Steindorff A."/>
            <person name="Ohm R.A."/>
            <person name="Martin F."/>
            <person name="Silar P."/>
            <person name="Natvig D.O."/>
            <person name="Lalanne C."/>
            <person name="Gautier V."/>
            <person name="Ament-Velasquez S.L."/>
            <person name="Kruys A."/>
            <person name="Hutchinson M.I."/>
            <person name="Powell A.J."/>
            <person name="Barry K."/>
            <person name="Miller A.N."/>
            <person name="Grigoriev I.V."/>
            <person name="Debuchy R."/>
            <person name="Gladieux P."/>
            <person name="Hiltunen Thoren M."/>
            <person name="Johannesson H."/>
        </authorList>
    </citation>
    <scope>NUCLEOTIDE SEQUENCE</scope>
    <source>
        <strain evidence="2">PSN243</strain>
    </source>
</reference>
<dbReference type="PANTHER" id="PTHR42090:SF1">
    <property type="match status" value="1"/>
</dbReference>
<dbReference type="Proteomes" id="UP001321760">
    <property type="component" value="Unassembled WGS sequence"/>
</dbReference>
<feature type="region of interest" description="Disordered" evidence="1">
    <location>
        <begin position="43"/>
        <end position="160"/>
    </location>
</feature>
<evidence type="ECO:0000256" key="1">
    <source>
        <dbReference type="SAM" id="MobiDB-lite"/>
    </source>
</evidence>
<evidence type="ECO:0000313" key="3">
    <source>
        <dbReference type="Proteomes" id="UP001321760"/>
    </source>
</evidence>
<sequence length="160" mass="18106">MASTRRLPLRGLIQSQPRQSLARQPFIAPALVTRSFHRNLKLSKPFKDDQERTDLKPRSYDYTMSGSDYDASDHHPDASYNPSITSPEEAREHCEKERIENNYEASPLEFSPANTALSDAPEEIYDSSAHKARIKSGERSSKKSGTALPRKSEPIQYRIG</sequence>
<organism evidence="2 3">
    <name type="scientific">Podospora aff. communis PSN243</name>
    <dbReference type="NCBI Taxonomy" id="3040156"/>
    <lineage>
        <taxon>Eukaryota</taxon>
        <taxon>Fungi</taxon>
        <taxon>Dikarya</taxon>
        <taxon>Ascomycota</taxon>
        <taxon>Pezizomycotina</taxon>
        <taxon>Sordariomycetes</taxon>
        <taxon>Sordariomycetidae</taxon>
        <taxon>Sordariales</taxon>
        <taxon>Podosporaceae</taxon>
        <taxon>Podospora</taxon>
    </lineage>
</organism>
<comment type="caution">
    <text evidence="2">The sequence shown here is derived from an EMBL/GenBank/DDBJ whole genome shotgun (WGS) entry which is preliminary data.</text>
</comment>
<dbReference type="AlphaFoldDB" id="A0AAV9H3I4"/>